<evidence type="ECO:0000256" key="6">
    <source>
        <dbReference type="ARBA" id="ARBA00023157"/>
    </source>
</evidence>
<keyword evidence="8" id="KW-0325">Glycoprotein</keyword>
<dbReference type="PANTHER" id="PTHR10225">
    <property type="entry name" value="HYALURONAN RECEPTOR"/>
    <property type="match status" value="1"/>
</dbReference>
<evidence type="ECO:0000259" key="11">
    <source>
        <dbReference type="PROSITE" id="PS50963"/>
    </source>
</evidence>
<evidence type="ECO:0000256" key="1">
    <source>
        <dbReference type="ARBA" id="ARBA00004167"/>
    </source>
</evidence>
<keyword evidence="2" id="KW-0812">Transmembrane</keyword>
<evidence type="ECO:0000256" key="9">
    <source>
        <dbReference type="PROSITE-ProRule" id="PRU00323"/>
    </source>
</evidence>
<keyword evidence="4" id="KW-1133">Transmembrane helix</keyword>
<gene>
    <name evidence="12" type="ORF">scyTo_0019292</name>
</gene>
<dbReference type="GO" id="GO:0004888">
    <property type="term" value="F:transmembrane signaling receptor activity"/>
    <property type="evidence" value="ECO:0007669"/>
    <property type="project" value="TreeGrafter"/>
</dbReference>
<dbReference type="PANTHER" id="PTHR10225:SF2">
    <property type="entry name" value="LYMPHATIC VESSEL ENDOTHELIAL HYALURONIC ACID RECEPTOR 1"/>
    <property type="match status" value="1"/>
</dbReference>
<dbReference type="SUPFAM" id="SSF56436">
    <property type="entry name" value="C-type lectin-like"/>
    <property type="match status" value="1"/>
</dbReference>
<evidence type="ECO:0000256" key="4">
    <source>
        <dbReference type="ARBA" id="ARBA00022989"/>
    </source>
</evidence>
<keyword evidence="3 10" id="KW-0732">Signal</keyword>
<comment type="caution">
    <text evidence="12">The sequence shown here is derived from an EMBL/GenBank/DDBJ whole genome shotgun (WGS) entry which is preliminary data.</text>
</comment>
<dbReference type="InterPro" id="IPR043210">
    <property type="entry name" value="CD44_antigen-like"/>
</dbReference>
<dbReference type="InterPro" id="IPR016186">
    <property type="entry name" value="C-type_lectin-like/link_sf"/>
</dbReference>
<organism evidence="12 13">
    <name type="scientific">Scyliorhinus torazame</name>
    <name type="common">Cloudy catshark</name>
    <name type="synonym">Catulus torazame</name>
    <dbReference type="NCBI Taxonomy" id="75743"/>
    <lineage>
        <taxon>Eukaryota</taxon>
        <taxon>Metazoa</taxon>
        <taxon>Chordata</taxon>
        <taxon>Craniata</taxon>
        <taxon>Vertebrata</taxon>
        <taxon>Chondrichthyes</taxon>
        <taxon>Elasmobranchii</taxon>
        <taxon>Galeomorphii</taxon>
        <taxon>Galeoidea</taxon>
        <taxon>Carcharhiniformes</taxon>
        <taxon>Scyliorhinidae</taxon>
        <taxon>Scyliorhinus</taxon>
    </lineage>
</organism>
<dbReference type="Pfam" id="PF00193">
    <property type="entry name" value="Xlink"/>
    <property type="match status" value="1"/>
</dbReference>
<evidence type="ECO:0000256" key="3">
    <source>
        <dbReference type="ARBA" id="ARBA00022729"/>
    </source>
</evidence>
<evidence type="ECO:0000313" key="12">
    <source>
        <dbReference type="EMBL" id="GCB77526.1"/>
    </source>
</evidence>
<keyword evidence="6 9" id="KW-1015">Disulfide bond</keyword>
<proteinExistence type="predicted"/>
<feature type="chain" id="PRO_5018966469" description="Link domain-containing protein" evidence="10">
    <location>
        <begin position="21"/>
        <end position="143"/>
    </location>
</feature>
<sequence>MKEWGVLTLIALSQTFLVLTQTSIDINDIEFSNCRILGVFHISLEDEYKLSQAQARNVCTSLGTLLATRFQVELAQRQGFETCRYGWVDDGFIVIPRISSKEQCGKNTIGVLNWNVDADKQYDGYCFRQNGVRICCPSMVVHS</sequence>
<dbReference type="EMBL" id="BFAA01014203">
    <property type="protein sequence ID" value="GCB77526.1"/>
    <property type="molecule type" value="Genomic_DNA"/>
</dbReference>
<dbReference type="OMA" id="NGVRICC"/>
<keyword evidence="13" id="KW-1185">Reference proteome</keyword>
<dbReference type="STRING" id="75743.A0A401PWM6"/>
<dbReference type="PRINTS" id="PR01265">
    <property type="entry name" value="LINKMODULE"/>
</dbReference>
<dbReference type="Proteomes" id="UP000288216">
    <property type="component" value="Unassembled WGS sequence"/>
</dbReference>
<dbReference type="InterPro" id="IPR000538">
    <property type="entry name" value="Link_dom"/>
</dbReference>
<dbReference type="GO" id="GO:0005886">
    <property type="term" value="C:plasma membrane"/>
    <property type="evidence" value="ECO:0007669"/>
    <property type="project" value="TreeGrafter"/>
</dbReference>
<dbReference type="GO" id="GO:0005540">
    <property type="term" value="F:hyaluronic acid binding"/>
    <property type="evidence" value="ECO:0007669"/>
    <property type="project" value="InterPro"/>
</dbReference>
<dbReference type="PROSITE" id="PS01241">
    <property type="entry name" value="LINK_1"/>
    <property type="match status" value="1"/>
</dbReference>
<keyword evidence="5" id="KW-0472">Membrane</keyword>
<feature type="signal peptide" evidence="10">
    <location>
        <begin position="1"/>
        <end position="20"/>
    </location>
</feature>
<dbReference type="GO" id="GO:0007155">
    <property type="term" value="P:cell adhesion"/>
    <property type="evidence" value="ECO:0007669"/>
    <property type="project" value="InterPro"/>
</dbReference>
<reference evidence="12 13" key="1">
    <citation type="journal article" date="2018" name="Nat. Ecol. Evol.">
        <title>Shark genomes provide insights into elasmobranch evolution and the origin of vertebrates.</title>
        <authorList>
            <person name="Hara Y"/>
            <person name="Yamaguchi K"/>
            <person name="Onimaru K"/>
            <person name="Kadota M"/>
            <person name="Koyanagi M"/>
            <person name="Keeley SD"/>
            <person name="Tatsumi K"/>
            <person name="Tanaka K"/>
            <person name="Motone F"/>
            <person name="Kageyama Y"/>
            <person name="Nozu R"/>
            <person name="Adachi N"/>
            <person name="Nishimura O"/>
            <person name="Nakagawa R"/>
            <person name="Tanegashima C"/>
            <person name="Kiyatake I"/>
            <person name="Matsumoto R"/>
            <person name="Murakumo K"/>
            <person name="Nishida K"/>
            <person name="Terakita A"/>
            <person name="Kuratani S"/>
            <person name="Sato K"/>
            <person name="Hyodo S Kuraku.S."/>
        </authorList>
    </citation>
    <scope>NUCLEOTIDE SEQUENCE [LARGE SCALE GENOMIC DNA]</scope>
</reference>
<evidence type="ECO:0000256" key="5">
    <source>
        <dbReference type="ARBA" id="ARBA00023136"/>
    </source>
</evidence>
<evidence type="ECO:0000256" key="10">
    <source>
        <dbReference type="SAM" id="SignalP"/>
    </source>
</evidence>
<feature type="disulfide bond" evidence="9">
    <location>
        <begin position="83"/>
        <end position="104"/>
    </location>
</feature>
<comment type="subcellular location">
    <subcellularLocation>
        <location evidence="1">Membrane</location>
        <topology evidence="1">Single-pass membrane protein</topology>
    </subcellularLocation>
</comment>
<dbReference type="OrthoDB" id="9938473at2759"/>
<evidence type="ECO:0000256" key="7">
    <source>
        <dbReference type="ARBA" id="ARBA00023170"/>
    </source>
</evidence>
<dbReference type="SMART" id="SM00445">
    <property type="entry name" value="LINK"/>
    <property type="match status" value="1"/>
</dbReference>
<dbReference type="PROSITE" id="PS50963">
    <property type="entry name" value="LINK_2"/>
    <property type="match status" value="1"/>
</dbReference>
<accession>A0A401PWM6</accession>
<keyword evidence="7" id="KW-0675">Receptor</keyword>
<evidence type="ECO:0000256" key="2">
    <source>
        <dbReference type="ARBA" id="ARBA00022692"/>
    </source>
</evidence>
<protein>
    <recommendedName>
        <fullName evidence="11">Link domain-containing protein</fullName>
    </recommendedName>
</protein>
<feature type="domain" description="Link" evidence="11">
    <location>
        <begin position="38"/>
        <end position="128"/>
    </location>
</feature>
<evidence type="ECO:0000256" key="8">
    <source>
        <dbReference type="ARBA" id="ARBA00023180"/>
    </source>
</evidence>
<dbReference type="InterPro" id="IPR016187">
    <property type="entry name" value="CTDL_fold"/>
</dbReference>
<name>A0A401PWM6_SCYTO</name>
<comment type="caution">
    <text evidence="9">Lacks conserved residue(s) required for the propagation of feature annotation.</text>
</comment>
<dbReference type="AlphaFoldDB" id="A0A401PWM6"/>
<dbReference type="Gene3D" id="3.10.100.10">
    <property type="entry name" value="Mannose-Binding Protein A, subunit A"/>
    <property type="match status" value="1"/>
</dbReference>
<evidence type="ECO:0000313" key="13">
    <source>
        <dbReference type="Proteomes" id="UP000288216"/>
    </source>
</evidence>